<comment type="caution">
    <text evidence="13">The sequence shown here is derived from an EMBL/GenBank/DDBJ whole genome shotgun (WGS) entry which is preliminary data.</text>
</comment>
<proteinExistence type="inferred from homology"/>
<keyword evidence="6" id="KW-0303">Gap junction</keyword>
<evidence type="ECO:0000256" key="2">
    <source>
        <dbReference type="ARBA" id="ARBA00004651"/>
    </source>
</evidence>
<keyword evidence="5 12" id="KW-0812">Transmembrane</keyword>
<dbReference type="Proteomes" id="UP000886998">
    <property type="component" value="Unassembled WGS sequence"/>
</dbReference>
<dbReference type="GO" id="GO:0034220">
    <property type="term" value="P:monoatomic ion transmembrane transport"/>
    <property type="evidence" value="ECO:0007669"/>
    <property type="project" value="UniProtKB-KW"/>
</dbReference>
<keyword evidence="9 12" id="KW-0406">Ion transport</keyword>
<keyword evidence="7" id="KW-0965">Cell junction</keyword>
<evidence type="ECO:0000256" key="3">
    <source>
        <dbReference type="ARBA" id="ARBA00022448"/>
    </source>
</evidence>
<feature type="transmembrane region" description="Helical" evidence="12">
    <location>
        <begin position="218"/>
        <end position="247"/>
    </location>
</feature>
<evidence type="ECO:0000256" key="10">
    <source>
        <dbReference type="ARBA" id="ARBA00023136"/>
    </source>
</evidence>
<evidence type="ECO:0000256" key="12">
    <source>
        <dbReference type="RuleBase" id="RU010713"/>
    </source>
</evidence>
<evidence type="ECO:0000256" key="1">
    <source>
        <dbReference type="ARBA" id="ARBA00004610"/>
    </source>
</evidence>
<reference evidence="13" key="1">
    <citation type="submission" date="2020-08" db="EMBL/GenBank/DDBJ databases">
        <title>Multicomponent nature underlies the extraordinary mechanical properties of spider dragline silk.</title>
        <authorList>
            <person name="Kono N."/>
            <person name="Nakamura H."/>
            <person name="Mori M."/>
            <person name="Yoshida Y."/>
            <person name="Ohtoshi R."/>
            <person name="Malay A.D."/>
            <person name="Moran D.A.P."/>
            <person name="Tomita M."/>
            <person name="Numata K."/>
            <person name="Arakawa K."/>
        </authorList>
    </citation>
    <scope>NUCLEOTIDE SEQUENCE</scope>
</reference>
<dbReference type="InterPro" id="IPR000990">
    <property type="entry name" value="Innexin"/>
</dbReference>
<dbReference type="GO" id="GO:0005886">
    <property type="term" value="C:plasma membrane"/>
    <property type="evidence" value="ECO:0007669"/>
    <property type="project" value="UniProtKB-SubCell"/>
</dbReference>
<keyword evidence="8 12" id="KW-1133">Transmembrane helix</keyword>
<evidence type="ECO:0000256" key="6">
    <source>
        <dbReference type="ARBA" id="ARBA00022868"/>
    </source>
</evidence>
<evidence type="ECO:0000256" key="8">
    <source>
        <dbReference type="ARBA" id="ARBA00022989"/>
    </source>
</evidence>
<name>A0A8X6XTX9_9ARAC</name>
<evidence type="ECO:0000313" key="14">
    <source>
        <dbReference type="Proteomes" id="UP000886998"/>
    </source>
</evidence>
<dbReference type="EMBL" id="BMAV01012174">
    <property type="protein sequence ID" value="GFY58600.1"/>
    <property type="molecule type" value="Genomic_DNA"/>
</dbReference>
<keyword evidence="14" id="KW-1185">Reference proteome</keyword>
<comment type="function">
    <text evidence="12">Structural component of the gap junctions.</text>
</comment>
<evidence type="ECO:0000256" key="11">
    <source>
        <dbReference type="ARBA" id="ARBA00023303"/>
    </source>
</evidence>
<protein>
    <recommendedName>
        <fullName evidence="12">Innexin</fullName>
    </recommendedName>
</protein>
<keyword evidence="10 12" id="KW-0472">Membrane</keyword>
<evidence type="ECO:0000256" key="7">
    <source>
        <dbReference type="ARBA" id="ARBA00022949"/>
    </source>
</evidence>
<evidence type="ECO:0000256" key="4">
    <source>
        <dbReference type="ARBA" id="ARBA00022475"/>
    </source>
</evidence>
<dbReference type="GO" id="GO:0005921">
    <property type="term" value="C:gap junction"/>
    <property type="evidence" value="ECO:0007669"/>
    <property type="project" value="UniProtKB-SubCell"/>
</dbReference>
<dbReference type="OrthoDB" id="10397809at2759"/>
<dbReference type="AlphaFoldDB" id="A0A8X6XTX9"/>
<gene>
    <name evidence="12" type="primary">inx</name>
    <name evidence="13" type="ORF">TNIN_487381</name>
</gene>
<comment type="similarity">
    <text evidence="12">Belongs to the pannexin family.</text>
</comment>
<dbReference type="PROSITE" id="PS51013">
    <property type="entry name" value="PANNEXIN"/>
    <property type="match status" value="1"/>
</dbReference>
<comment type="subcellular location">
    <subcellularLocation>
        <location evidence="1">Cell junction</location>
        <location evidence="1">Gap junction</location>
    </subcellularLocation>
    <subcellularLocation>
        <location evidence="2 12">Cell membrane</location>
        <topology evidence="2 12">Multi-pass membrane protein</topology>
    </subcellularLocation>
</comment>
<feature type="transmembrane region" description="Helical" evidence="12">
    <location>
        <begin position="56"/>
        <end position="78"/>
    </location>
</feature>
<dbReference type="Pfam" id="PF00876">
    <property type="entry name" value="Innexin"/>
    <property type="match status" value="1"/>
</dbReference>
<organism evidence="13 14">
    <name type="scientific">Trichonephila inaurata madagascariensis</name>
    <dbReference type="NCBI Taxonomy" id="2747483"/>
    <lineage>
        <taxon>Eukaryota</taxon>
        <taxon>Metazoa</taxon>
        <taxon>Ecdysozoa</taxon>
        <taxon>Arthropoda</taxon>
        <taxon>Chelicerata</taxon>
        <taxon>Arachnida</taxon>
        <taxon>Araneae</taxon>
        <taxon>Araneomorphae</taxon>
        <taxon>Entelegynae</taxon>
        <taxon>Araneoidea</taxon>
        <taxon>Nephilidae</taxon>
        <taxon>Trichonephila</taxon>
        <taxon>Trichonephila inaurata</taxon>
    </lineage>
</organism>
<keyword evidence="11 12" id="KW-0407">Ion channel</keyword>
<evidence type="ECO:0000256" key="9">
    <source>
        <dbReference type="ARBA" id="ARBA00023065"/>
    </source>
</evidence>
<accession>A0A8X6XTX9</accession>
<keyword evidence="4" id="KW-1003">Cell membrane</keyword>
<comment type="caution">
    <text evidence="12">Lacks conserved residue(s) required for the propagation of feature annotation.</text>
</comment>
<sequence>MNPLYDSHALAQLLDNCWMNDTNGSTDSGLQRMSEVLKYHRVDAFTVDNLNMQSDFYPLVILLLLGQAISFHSIRLVWMLASYDDLYNLVSFIESSAFKRLNLRMNIGSVIGKIILHFDRTKCIFLLQISDMLCVCNIVFQNYAMEKFPGVNIASVFSLESSFNSNWTAECDYTLESHQVSKCSFRCHDSSSDLWIYDATCNFVSNKSGYSLYNYLKIYFSFIFIITSIKLAFDALIMNFCLLVFLITLENEELLQPYFICLKSIIYQCTPEKIFLLNSLCSNLDSPDIGNTVKELAKKVTEEHPIESDTYLFSISDPDEPV</sequence>
<keyword evidence="3 12" id="KW-0813">Transport</keyword>
<evidence type="ECO:0000256" key="5">
    <source>
        <dbReference type="ARBA" id="ARBA00022692"/>
    </source>
</evidence>
<evidence type="ECO:0000313" key="13">
    <source>
        <dbReference type="EMBL" id="GFY58600.1"/>
    </source>
</evidence>